<evidence type="ECO:0000313" key="2">
    <source>
        <dbReference type="EMBL" id="KRG72419.1"/>
    </source>
</evidence>
<dbReference type="Proteomes" id="UP000051863">
    <property type="component" value="Unassembled WGS sequence"/>
</dbReference>
<feature type="region of interest" description="Disordered" evidence="1">
    <location>
        <begin position="15"/>
        <end position="44"/>
    </location>
</feature>
<keyword evidence="3" id="KW-1185">Reference proteome</keyword>
<dbReference type="EMBL" id="LDJJ01000005">
    <property type="protein sequence ID" value="KRG72419.1"/>
    <property type="molecule type" value="Genomic_DNA"/>
</dbReference>
<name>A0A0R0D4B2_9GAMM</name>
<gene>
    <name evidence="2" type="ORF">ABB27_01475</name>
</gene>
<dbReference type="AlphaFoldDB" id="A0A0R0D4B2"/>
<evidence type="ECO:0000256" key="1">
    <source>
        <dbReference type="SAM" id="MobiDB-lite"/>
    </source>
</evidence>
<feature type="compositionally biased region" description="Low complexity" evidence="1">
    <location>
        <begin position="22"/>
        <end position="40"/>
    </location>
</feature>
<evidence type="ECO:0008006" key="4">
    <source>
        <dbReference type="Google" id="ProtNLM"/>
    </source>
</evidence>
<protein>
    <recommendedName>
        <fullName evidence="4">Lectin</fullName>
    </recommendedName>
</protein>
<accession>A0A0R0D4B2</accession>
<proteinExistence type="predicted"/>
<dbReference type="PATRIC" id="fig|405446.3.peg.2534"/>
<organism evidence="2 3">
    <name type="scientific">Stenotrophomonas terrae</name>
    <dbReference type="NCBI Taxonomy" id="405446"/>
    <lineage>
        <taxon>Bacteria</taxon>
        <taxon>Pseudomonadati</taxon>
        <taxon>Pseudomonadota</taxon>
        <taxon>Gammaproteobacteria</taxon>
        <taxon>Lysobacterales</taxon>
        <taxon>Lysobacteraceae</taxon>
        <taxon>Stenotrophomonas</taxon>
    </lineage>
</organism>
<comment type="caution">
    <text evidence="2">The sequence shown here is derived from an EMBL/GenBank/DDBJ whole genome shotgun (WGS) entry which is preliminary data.</text>
</comment>
<reference evidence="2 3" key="1">
    <citation type="submission" date="2015-05" db="EMBL/GenBank/DDBJ databases">
        <title>Genome sequencing and analysis of members of genus Stenotrophomonas.</title>
        <authorList>
            <person name="Patil P.P."/>
            <person name="Midha S."/>
            <person name="Patil P.B."/>
        </authorList>
    </citation>
    <scope>NUCLEOTIDE SEQUENCE [LARGE SCALE GENOMIC DNA]</scope>
    <source>
        <strain evidence="2 3">DSM 18941</strain>
    </source>
</reference>
<evidence type="ECO:0000313" key="3">
    <source>
        <dbReference type="Proteomes" id="UP000051863"/>
    </source>
</evidence>
<sequence length="190" mass="19363">MFAAVLLVACQRTPPAEPPAAEPAATPAAAPAPSPASTAPVAGSDADWQGYGAAQLGIDAEQLRAVWGSELQGEAGADGACYYLSPAAHSEGGPFFMLEGGRFVRYDVRGGDTAAPGGGRIGMDLAQLQALYPQAEPVQPHKYVADGKVLRVPATDGSQGALVFELGADGKATVWRVGLPPQVDYVEGCG</sequence>